<feature type="region of interest" description="Disordered" evidence="1">
    <location>
        <begin position="58"/>
        <end position="78"/>
    </location>
</feature>
<feature type="compositionally biased region" description="Basic and acidic residues" evidence="1">
    <location>
        <begin position="241"/>
        <end position="267"/>
    </location>
</feature>
<evidence type="ECO:0000313" key="4">
    <source>
        <dbReference type="Proteomes" id="UP001160148"/>
    </source>
</evidence>
<organism evidence="3 4">
    <name type="scientific">Macrosiphum euphorbiae</name>
    <name type="common">potato aphid</name>
    <dbReference type="NCBI Taxonomy" id="13131"/>
    <lineage>
        <taxon>Eukaryota</taxon>
        <taxon>Metazoa</taxon>
        <taxon>Ecdysozoa</taxon>
        <taxon>Arthropoda</taxon>
        <taxon>Hexapoda</taxon>
        <taxon>Insecta</taxon>
        <taxon>Pterygota</taxon>
        <taxon>Neoptera</taxon>
        <taxon>Paraneoptera</taxon>
        <taxon>Hemiptera</taxon>
        <taxon>Sternorrhyncha</taxon>
        <taxon>Aphidomorpha</taxon>
        <taxon>Aphidoidea</taxon>
        <taxon>Aphididae</taxon>
        <taxon>Macrosiphini</taxon>
        <taxon>Macrosiphum</taxon>
    </lineage>
</organism>
<name>A0AAV0Y1T4_9HEMI</name>
<evidence type="ECO:0000259" key="2">
    <source>
        <dbReference type="Pfam" id="PF16064"/>
    </source>
</evidence>
<proteinExistence type="predicted"/>
<gene>
    <name evidence="3" type="ORF">MEUPH1_LOCUS27596</name>
</gene>
<dbReference type="Proteomes" id="UP001160148">
    <property type="component" value="Unassembled WGS sequence"/>
</dbReference>
<dbReference type="InterPro" id="IPR032071">
    <property type="entry name" value="DUF4806"/>
</dbReference>
<protein>
    <recommendedName>
        <fullName evidence="2">DUF4806 domain-containing protein</fullName>
    </recommendedName>
</protein>
<evidence type="ECO:0000256" key="1">
    <source>
        <dbReference type="SAM" id="MobiDB-lite"/>
    </source>
</evidence>
<sequence>MEMYLSGVNCASFVMLEHYDQMCKLIAPARHNEIVSEALKNEKNLSSAELKILKKHKSKDADHKAVTQNTSMRETTDEFYSAPADSTTIDTIASTAVNSLNDQKLLISSKIFKNKSTTDIKSSTSKSQNKRQSSSRSVEEKSPESKKKRASSSISVVERTEPNVDAKSPEPKNKRTSSSISVERTEPNVGEKSPVPKPKKERTSLSKNVKRIDSTVESKSLAYEPRKKRSSSSKNVNSEKPTADKKSSEPESENKRPASSKTVERMEPTVYDGFTSFEQEKQLPVSSKSVKPDNPTAEDGSPTSEGEKRRSRSSRNVKYEKTFVGGGFDRRPVFKSESEASRVKLSRRVKCNPNTDISHLKKYTLNPNCTIGLVDLNLKKNHDISAVDSKKSADLDNKRAVTFSRSQLKKKYDKPLDFVKKISPQKKISLIVRLPISDKNKLIDCINKLFLIHFSAKLKRSQSNKNENGSITVINNYNDLSASSLTENNNVVLSPSLLISPVTPPNSKINSVARNLFPSQSPAIQPKKVGYDKTSQLYVVTKLTEMNTKINKLVLDMSRQEELLKDVLKIVKFQDKSIDDNDDYGDDIFPGGFPIDDLDSLREINISLKNDDVFRKKLIKKLKCYHGSNIGKVTKSIMDLVFTNNLGRQVSLTGKGPMNKKEKEPLKSLFLFKIIINAILKNVKNSSVSSAHKAVSGWLKHAKERYERHIVNNSPIDNSQDS</sequence>
<feature type="compositionally biased region" description="Low complexity" evidence="1">
    <location>
        <begin position="117"/>
        <end position="136"/>
    </location>
</feature>
<comment type="caution">
    <text evidence="3">The sequence shown here is derived from an EMBL/GenBank/DDBJ whole genome shotgun (WGS) entry which is preliminary data.</text>
</comment>
<dbReference type="EMBL" id="CARXXK010001137">
    <property type="protein sequence ID" value="CAI6373908.1"/>
    <property type="molecule type" value="Genomic_DNA"/>
</dbReference>
<feature type="compositionally biased region" description="Basic and acidic residues" evidence="1">
    <location>
        <begin position="158"/>
        <end position="173"/>
    </location>
</feature>
<feature type="region of interest" description="Disordered" evidence="1">
    <location>
        <begin position="117"/>
        <end position="318"/>
    </location>
</feature>
<reference evidence="3 4" key="1">
    <citation type="submission" date="2023-01" db="EMBL/GenBank/DDBJ databases">
        <authorList>
            <person name="Whitehead M."/>
        </authorList>
    </citation>
    <scope>NUCLEOTIDE SEQUENCE [LARGE SCALE GENOMIC DNA]</scope>
</reference>
<accession>A0AAV0Y1T4</accession>
<keyword evidence="4" id="KW-1185">Reference proteome</keyword>
<evidence type="ECO:0000313" key="3">
    <source>
        <dbReference type="EMBL" id="CAI6373908.1"/>
    </source>
</evidence>
<feature type="domain" description="DUF4806" evidence="2">
    <location>
        <begin position="593"/>
        <end position="673"/>
    </location>
</feature>
<dbReference type="Pfam" id="PF16064">
    <property type="entry name" value="DUF4806"/>
    <property type="match status" value="1"/>
</dbReference>
<dbReference type="AlphaFoldDB" id="A0AAV0Y1T4"/>